<accession>A0A3R7IPC3</accession>
<dbReference type="OrthoDB" id="3430612at2"/>
<reference evidence="1 2" key="1">
    <citation type="journal article" date="2014" name="Genome Announc.">
        <title>Draft Genome Sequence of Streptomyces fradiae ATCC 19609, a Strain Highly Sensitive to Antibiotics.</title>
        <authorList>
            <person name="Bekker O.B."/>
            <person name="Klimina K.M."/>
            <person name="Vatlin A.A."/>
            <person name="Zakharevich N.V."/>
            <person name="Kasianov A.S."/>
            <person name="Danilenko V.N."/>
        </authorList>
    </citation>
    <scope>NUCLEOTIDE SEQUENCE [LARGE SCALE GENOMIC DNA]</scope>
    <source>
        <strain evidence="1 2">ATCC 19609</strain>
    </source>
</reference>
<gene>
    <name evidence="1" type="ORF">SFRA_022125</name>
</gene>
<dbReference type="Proteomes" id="UP000028058">
    <property type="component" value="Unassembled WGS sequence"/>
</dbReference>
<sequence length="82" mass="9080">MITHEHVRDLLRSPDQQPVLVLLEGREQVVPAAELDGDRYRGALEIISRDDLTALLPEADPSEHELSEVADRLQTVAAERGG</sequence>
<dbReference type="EMBL" id="JNAD02000011">
    <property type="protein sequence ID" value="RKM93207.1"/>
    <property type="molecule type" value="Genomic_DNA"/>
</dbReference>
<protein>
    <submittedName>
        <fullName evidence="1">Uncharacterized protein</fullName>
    </submittedName>
</protein>
<name>A0A3R7IPC3_9ACTN</name>
<dbReference type="RefSeq" id="WP_043468263.1">
    <property type="nucleotide sequence ID" value="NZ_JBIRWO010000012.1"/>
</dbReference>
<comment type="caution">
    <text evidence="1">The sequence shown here is derived from an EMBL/GenBank/DDBJ whole genome shotgun (WGS) entry which is preliminary data.</text>
</comment>
<dbReference type="AlphaFoldDB" id="A0A3R7IPC3"/>
<evidence type="ECO:0000313" key="1">
    <source>
        <dbReference type="EMBL" id="RKM93207.1"/>
    </source>
</evidence>
<keyword evidence="2" id="KW-1185">Reference proteome</keyword>
<proteinExistence type="predicted"/>
<organism evidence="1 2">
    <name type="scientific">Streptomyces xinghaiensis</name>
    <dbReference type="NCBI Taxonomy" id="1038928"/>
    <lineage>
        <taxon>Bacteria</taxon>
        <taxon>Bacillati</taxon>
        <taxon>Actinomycetota</taxon>
        <taxon>Actinomycetes</taxon>
        <taxon>Kitasatosporales</taxon>
        <taxon>Streptomycetaceae</taxon>
        <taxon>Streptomyces</taxon>
    </lineage>
</organism>
<evidence type="ECO:0000313" key="2">
    <source>
        <dbReference type="Proteomes" id="UP000028058"/>
    </source>
</evidence>